<dbReference type="Proteomes" id="UP000469430">
    <property type="component" value="Unassembled WGS sequence"/>
</dbReference>
<comment type="caution">
    <text evidence="1">The sequence shown here is derived from an EMBL/GenBank/DDBJ whole genome shotgun (WGS) entry which is preliminary data.</text>
</comment>
<evidence type="ECO:0000313" key="2">
    <source>
        <dbReference type="Proteomes" id="UP000469430"/>
    </source>
</evidence>
<name>A0A6I4TNF5_9SPHN</name>
<organism evidence="1 2">
    <name type="scientific">Croceibacterium xixiisoli</name>
    <dbReference type="NCBI Taxonomy" id="1476466"/>
    <lineage>
        <taxon>Bacteria</taxon>
        <taxon>Pseudomonadati</taxon>
        <taxon>Pseudomonadota</taxon>
        <taxon>Alphaproteobacteria</taxon>
        <taxon>Sphingomonadales</taxon>
        <taxon>Erythrobacteraceae</taxon>
        <taxon>Croceibacterium</taxon>
    </lineage>
</organism>
<dbReference type="RefSeq" id="WP_161389241.1">
    <property type="nucleotide sequence ID" value="NZ_JBHSCP010000001.1"/>
</dbReference>
<gene>
    <name evidence="1" type="ORF">GRI97_00690</name>
</gene>
<dbReference type="EMBL" id="WTYJ01000001">
    <property type="protein sequence ID" value="MXO97504.1"/>
    <property type="molecule type" value="Genomic_DNA"/>
</dbReference>
<keyword evidence="2" id="KW-1185">Reference proteome</keyword>
<evidence type="ECO:0000313" key="1">
    <source>
        <dbReference type="EMBL" id="MXO97504.1"/>
    </source>
</evidence>
<dbReference type="OrthoDB" id="4467269at2"/>
<proteinExistence type="predicted"/>
<accession>A0A6I4TNF5</accession>
<reference evidence="1 2" key="1">
    <citation type="submission" date="2019-12" db="EMBL/GenBank/DDBJ databases">
        <title>Genomic-based taxomic classification of the family Erythrobacteraceae.</title>
        <authorList>
            <person name="Xu L."/>
        </authorList>
    </citation>
    <scope>NUCLEOTIDE SEQUENCE [LARGE SCALE GENOMIC DNA]</scope>
    <source>
        <strain evidence="1 2">S36</strain>
    </source>
</reference>
<dbReference type="Pfam" id="PF14520">
    <property type="entry name" value="HHH_5"/>
    <property type="match status" value="1"/>
</dbReference>
<protein>
    <submittedName>
        <fullName evidence="1">Helix-hairpin-helix domain-containing protein</fullName>
    </submittedName>
</protein>
<dbReference type="Gene3D" id="1.10.150.20">
    <property type="entry name" value="5' to 3' exonuclease, C-terminal subdomain"/>
    <property type="match status" value="1"/>
</dbReference>
<dbReference type="AlphaFoldDB" id="A0A6I4TNF5"/>
<sequence>MTAPSSSVACFSDQERDILLQVKGVGPAIVGRLEELGITTLADLARQDAVDICTRVAGSLGSTCWKNSPMARKSLTSAIAAAQDHQNAQP</sequence>